<evidence type="ECO:0000313" key="2">
    <source>
        <dbReference type="EMBL" id="KAH8479571.1"/>
    </source>
</evidence>
<name>A0A8T2WHZ4_POPDE</name>
<feature type="region of interest" description="Disordered" evidence="1">
    <location>
        <begin position="105"/>
        <end position="126"/>
    </location>
</feature>
<gene>
    <name evidence="2" type="ORF">H0E87_031554</name>
</gene>
<evidence type="ECO:0000256" key="1">
    <source>
        <dbReference type="SAM" id="MobiDB-lite"/>
    </source>
</evidence>
<feature type="region of interest" description="Disordered" evidence="1">
    <location>
        <begin position="54"/>
        <end position="73"/>
    </location>
</feature>
<accession>A0A8T2WHZ4</accession>
<protein>
    <submittedName>
        <fullName evidence="2">Uncharacterized protein</fullName>
    </submittedName>
</protein>
<organism evidence="2 3">
    <name type="scientific">Populus deltoides</name>
    <name type="common">Eastern poplar</name>
    <name type="synonym">Eastern cottonwood</name>
    <dbReference type="NCBI Taxonomy" id="3696"/>
    <lineage>
        <taxon>Eukaryota</taxon>
        <taxon>Viridiplantae</taxon>
        <taxon>Streptophyta</taxon>
        <taxon>Embryophyta</taxon>
        <taxon>Tracheophyta</taxon>
        <taxon>Spermatophyta</taxon>
        <taxon>Magnoliopsida</taxon>
        <taxon>eudicotyledons</taxon>
        <taxon>Gunneridae</taxon>
        <taxon>Pentapetalae</taxon>
        <taxon>rosids</taxon>
        <taxon>fabids</taxon>
        <taxon>Malpighiales</taxon>
        <taxon>Salicaceae</taxon>
        <taxon>Saliceae</taxon>
        <taxon>Populus</taxon>
    </lineage>
</organism>
<feature type="compositionally biased region" description="Pro residues" evidence="1">
    <location>
        <begin position="61"/>
        <end position="70"/>
    </location>
</feature>
<evidence type="ECO:0000313" key="3">
    <source>
        <dbReference type="Proteomes" id="UP000807159"/>
    </source>
</evidence>
<reference evidence="2" key="1">
    <citation type="journal article" date="2021" name="J. Hered.">
        <title>Genome Assembly of Salicaceae Populus deltoides (Eastern Cottonwood) I-69 Based on Nanopore Sequencing and Hi-C Technologies.</title>
        <authorList>
            <person name="Bai S."/>
            <person name="Wu H."/>
            <person name="Zhang J."/>
            <person name="Pan Z."/>
            <person name="Zhao W."/>
            <person name="Li Z."/>
            <person name="Tong C."/>
        </authorList>
    </citation>
    <scope>NUCLEOTIDE SEQUENCE</scope>
    <source>
        <tissue evidence="2">Leaf</tissue>
    </source>
</reference>
<dbReference type="Proteomes" id="UP000807159">
    <property type="component" value="Unassembled WGS sequence"/>
</dbReference>
<feature type="non-terminal residue" evidence="2">
    <location>
        <position position="1"/>
    </location>
</feature>
<proteinExistence type="predicted"/>
<sequence>VSALSPNNAAPPNYAGVANSIDTEAVVEAGMDLGVQSVPCHQPRALDVQADTGSVFSRLGPQPPPQPSPPLQKLQDRVKPVTQAVGSTAANVPSNDWVTVVSRSKSSKQAKGKAIAASPCAEVANG</sequence>
<dbReference type="EMBL" id="JACEGQ020000149">
    <property type="protein sequence ID" value="KAH8479571.1"/>
    <property type="molecule type" value="Genomic_DNA"/>
</dbReference>
<comment type="caution">
    <text evidence="2">The sequence shown here is derived from an EMBL/GenBank/DDBJ whole genome shotgun (WGS) entry which is preliminary data.</text>
</comment>
<keyword evidence="3" id="KW-1185">Reference proteome</keyword>
<dbReference type="AlphaFoldDB" id="A0A8T2WHZ4"/>